<name>A0A075V085_9PSEU</name>
<dbReference type="SUPFAM" id="SSF109604">
    <property type="entry name" value="HD-domain/PDEase-like"/>
    <property type="match status" value="1"/>
</dbReference>
<reference evidence="1 2" key="1">
    <citation type="journal article" date="2014" name="J. Biotechnol.">
        <title>Complete genome sequence of the actinobacterium Amycolatopsis japonica MG417-CF17(T) (=DSM 44213T) producing (S,S)-N,N'-ethylenediaminedisuccinic acid.</title>
        <authorList>
            <person name="Stegmann E."/>
            <person name="Albersmeier A."/>
            <person name="Spohn M."/>
            <person name="Gert H."/>
            <person name="Weber T."/>
            <person name="Wohlleben W."/>
            <person name="Kalinowski J."/>
            <person name="Ruckert C."/>
        </authorList>
    </citation>
    <scope>NUCLEOTIDE SEQUENCE [LARGE SCALE GENOMIC DNA]</scope>
    <source>
        <strain evidence="2">MG417-CF17 (DSM 44213)</strain>
    </source>
</reference>
<dbReference type="Proteomes" id="UP000028492">
    <property type="component" value="Chromosome"/>
</dbReference>
<evidence type="ECO:0000313" key="1">
    <source>
        <dbReference type="EMBL" id="AIG78056.1"/>
    </source>
</evidence>
<protein>
    <recommendedName>
        <fullName evidence="3">HD domain-containing protein</fullName>
    </recommendedName>
</protein>
<dbReference type="PANTHER" id="PTHR21174:SF0">
    <property type="entry name" value="HD PHOSPHOHYDROLASE FAMILY PROTEIN-RELATED"/>
    <property type="match status" value="1"/>
</dbReference>
<dbReference type="KEGG" id="aja:AJAP_26045"/>
<dbReference type="eggNOG" id="COG4339">
    <property type="taxonomic scope" value="Bacteria"/>
</dbReference>
<dbReference type="PIRSF" id="PIRSF035170">
    <property type="entry name" value="HD_phosphohydro"/>
    <property type="match status" value="1"/>
</dbReference>
<organism evidence="1 2">
    <name type="scientific">Amycolatopsis japonica</name>
    <dbReference type="NCBI Taxonomy" id="208439"/>
    <lineage>
        <taxon>Bacteria</taxon>
        <taxon>Bacillati</taxon>
        <taxon>Actinomycetota</taxon>
        <taxon>Actinomycetes</taxon>
        <taxon>Pseudonocardiales</taxon>
        <taxon>Pseudonocardiaceae</taxon>
        <taxon>Amycolatopsis</taxon>
        <taxon>Amycolatopsis japonica group</taxon>
    </lineage>
</organism>
<gene>
    <name evidence="1" type="ORF">AJAP_26045</name>
</gene>
<accession>A0A075V085</accession>
<dbReference type="Gene3D" id="1.10.3210.10">
    <property type="entry name" value="Hypothetical protein af1432"/>
    <property type="match status" value="1"/>
</dbReference>
<evidence type="ECO:0008006" key="3">
    <source>
        <dbReference type="Google" id="ProtNLM"/>
    </source>
</evidence>
<dbReference type="PANTHER" id="PTHR21174">
    <property type="match status" value="1"/>
</dbReference>
<sequence>MDWPTAITRLGGDHQIAAVAWNDLQARYAEPHRRYHDLGHVTAVARDSGALAVAFGLGARERALVAIAAWTHDVVYDARPGEDEQASAAWTRDELTNAGVPAADVERASGLVLSTIHHTAPDEDLLATALLDADLAILGAPPEDYEQYANGVREEYSIYSDEDWRAGRTAVLENLLARPRLYRSDIARARWEGKARENLSNELTRWRDADPHHR</sequence>
<dbReference type="EMBL" id="CP008953">
    <property type="protein sequence ID" value="AIG78056.1"/>
    <property type="molecule type" value="Genomic_DNA"/>
</dbReference>
<dbReference type="RefSeq" id="WP_038515865.1">
    <property type="nucleotide sequence ID" value="NZ_CP008953.1"/>
</dbReference>
<dbReference type="InterPro" id="IPR009218">
    <property type="entry name" value="HD_phosphohydro"/>
</dbReference>
<dbReference type="AlphaFoldDB" id="A0A075V085"/>
<proteinExistence type="predicted"/>
<dbReference type="STRING" id="208439.AJAP_26045"/>
<dbReference type="HOGENOM" id="CLU_051795_1_1_11"/>
<evidence type="ECO:0000313" key="2">
    <source>
        <dbReference type="Proteomes" id="UP000028492"/>
    </source>
</evidence>
<keyword evidence="2" id="KW-1185">Reference proteome</keyword>